<protein>
    <recommendedName>
        <fullName evidence="12">Riboflavin biosynthesis protein RibD</fullName>
    </recommendedName>
    <domain>
        <recommendedName>
            <fullName evidence="12">Diaminohydroxyphosphoribosylaminopyrimidine deaminase</fullName>
            <shortName evidence="12">DRAP deaminase</shortName>
            <ecNumber evidence="12">3.5.4.26</ecNumber>
        </recommendedName>
        <alternativeName>
            <fullName evidence="12">Riboflavin-specific deaminase</fullName>
        </alternativeName>
    </domain>
    <domain>
        <recommendedName>
            <fullName evidence="12">5-amino-6-(5-phosphoribosylamino)uracil reductase</fullName>
            <ecNumber evidence="12">1.1.1.193</ecNumber>
        </recommendedName>
        <alternativeName>
            <fullName evidence="12">HTP reductase</fullName>
        </alternativeName>
    </domain>
</protein>
<comment type="function">
    <text evidence="1 12">Converts 2,5-diamino-6-(ribosylamino)-4(3h)-pyrimidinone 5'-phosphate into 5-amino-6-(ribosylamino)-2,4(1h,3h)-pyrimidinedione 5'-phosphate.</text>
</comment>
<evidence type="ECO:0000256" key="11">
    <source>
        <dbReference type="ARBA" id="ARBA00023268"/>
    </source>
</evidence>
<dbReference type="EMBL" id="QPJM01000003">
    <property type="protein sequence ID" value="RCW85367.1"/>
    <property type="molecule type" value="Genomic_DNA"/>
</dbReference>
<keyword evidence="7 12" id="KW-0479">Metal-binding</keyword>
<dbReference type="InterPro" id="IPR016192">
    <property type="entry name" value="APOBEC/CMP_deaminase_Zn-bd"/>
</dbReference>
<dbReference type="AlphaFoldDB" id="A0A368Z2A4"/>
<dbReference type="PIRSF" id="PIRSF006769">
    <property type="entry name" value="RibD"/>
    <property type="match status" value="1"/>
</dbReference>
<dbReference type="NCBIfam" id="TIGR00326">
    <property type="entry name" value="eubact_ribD"/>
    <property type="match status" value="1"/>
</dbReference>
<dbReference type="CDD" id="cd01284">
    <property type="entry name" value="Riboflavin_deaminase-reductase"/>
    <property type="match status" value="1"/>
</dbReference>
<dbReference type="SUPFAM" id="SSF53927">
    <property type="entry name" value="Cytidine deaminase-like"/>
    <property type="match status" value="1"/>
</dbReference>
<proteinExistence type="inferred from homology"/>
<evidence type="ECO:0000256" key="4">
    <source>
        <dbReference type="ARBA" id="ARBA00005259"/>
    </source>
</evidence>
<reference evidence="17 18" key="1">
    <citation type="submission" date="2018-07" db="EMBL/GenBank/DDBJ databases">
        <title>Genomic Encyclopedia of Type Strains, Phase III (KMG-III): the genomes of soil and plant-associated and newly described type strains.</title>
        <authorList>
            <person name="Whitman W."/>
        </authorList>
    </citation>
    <scope>NUCLEOTIDE SEQUENCE [LARGE SCALE GENOMIC DNA]</scope>
    <source>
        <strain evidence="17 18">31-25a</strain>
    </source>
</reference>
<dbReference type="EC" id="1.1.1.193" evidence="12"/>
<dbReference type="PROSITE" id="PS51747">
    <property type="entry name" value="CYT_DCMP_DEAMINASES_2"/>
    <property type="match status" value="1"/>
</dbReference>
<comment type="similarity">
    <text evidence="5 12">In the C-terminal section; belongs to the HTP reductase family.</text>
</comment>
<dbReference type="EC" id="3.5.4.26" evidence="12"/>
<sequence>MAASLLDRRYMAAAIRLSRTHQGLTGTNPSVATLIVKDGVIVGRGVTAIGGRPHAETQALLEAGEKARGATAYVTLEPCAHHGRTPPCANALATAGVIRVVSAASDPDERVAGKGYAILRAAGIEVEENVLRAEAADYLAGYLIRSSKKRPEVTLKIALSSDGFIGNKGHGQVAITGPVSRAQVHLMRAESDAILVGIGTVLADDPLLTCRLPGLESRSPIRIVLDSRLRLPLDSSLLRTAGSVPVWIAANAEADPVKRQALEARGCRILATETDCGATALPELLDDLAAQGVATLMVEGGATVASSFLQEDLVDRLAVFEGPAAIGDDGGVVVPELRSHIARGFNLSHEYRFGEDRYSEFVRAI</sequence>
<name>A0A368Z2A4_9HYPH</name>
<evidence type="ECO:0000256" key="9">
    <source>
        <dbReference type="ARBA" id="ARBA00022857"/>
    </source>
</evidence>
<evidence type="ECO:0000256" key="5">
    <source>
        <dbReference type="ARBA" id="ARBA00007417"/>
    </source>
</evidence>
<keyword evidence="12" id="KW-0378">Hydrolase</keyword>
<evidence type="ECO:0000256" key="10">
    <source>
        <dbReference type="ARBA" id="ARBA00023002"/>
    </source>
</evidence>
<dbReference type="InterPro" id="IPR016193">
    <property type="entry name" value="Cytidine_deaminase-like"/>
</dbReference>
<dbReference type="PANTHER" id="PTHR38011">
    <property type="entry name" value="DIHYDROFOLATE REDUCTASE FAMILY PROTEIN (AFU_ORTHOLOGUE AFUA_8G06820)"/>
    <property type="match status" value="1"/>
</dbReference>
<comment type="pathway">
    <text evidence="2 12">Cofactor biosynthesis; riboflavin biosynthesis; 5-amino-6-(D-ribitylamino)uracil from GTP: step 2/4.</text>
</comment>
<feature type="binding site" evidence="14">
    <location>
        <position position="158"/>
    </location>
    <ligand>
        <name>NADP(+)</name>
        <dbReference type="ChEBI" id="CHEBI:58349"/>
    </ligand>
</feature>
<feature type="binding site" evidence="14">
    <location>
        <position position="188"/>
    </location>
    <ligand>
        <name>substrate</name>
    </ligand>
</feature>
<comment type="caution">
    <text evidence="17">The sequence shown here is derived from an EMBL/GenBank/DDBJ whole genome shotgun (WGS) entry which is preliminary data.</text>
</comment>
<keyword evidence="10 12" id="KW-0560">Oxidoreductase</keyword>
<evidence type="ECO:0000313" key="18">
    <source>
        <dbReference type="Proteomes" id="UP000253324"/>
    </source>
</evidence>
<evidence type="ECO:0000313" key="17">
    <source>
        <dbReference type="EMBL" id="RCW85367.1"/>
    </source>
</evidence>
<evidence type="ECO:0000256" key="8">
    <source>
        <dbReference type="ARBA" id="ARBA00022833"/>
    </source>
</evidence>
<dbReference type="GO" id="GO:0008703">
    <property type="term" value="F:5-amino-6-(5-phosphoribosylamino)uracil reductase activity"/>
    <property type="evidence" value="ECO:0007669"/>
    <property type="project" value="UniProtKB-EC"/>
</dbReference>
<feature type="domain" description="CMP/dCMP-type deaminase" evidence="16">
    <location>
        <begin position="5"/>
        <end position="127"/>
    </location>
</feature>
<keyword evidence="9 12" id="KW-0521">NADP</keyword>
<feature type="binding site" evidence="14">
    <location>
        <position position="299"/>
    </location>
    <ligand>
        <name>substrate</name>
    </ligand>
</feature>
<dbReference type="RefSeq" id="WP_114429219.1">
    <property type="nucleotide sequence ID" value="NZ_QPJM01000003.1"/>
</dbReference>
<feature type="binding site" evidence="14">
    <location>
        <position position="211"/>
    </location>
    <ligand>
        <name>substrate</name>
    </ligand>
</feature>
<accession>A0A368Z2A4</accession>
<dbReference type="GO" id="GO:0009231">
    <property type="term" value="P:riboflavin biosynthetic process"/>
    <property type="evidence" value="ECO:0007669"/>
    <property type="project" value="UniProtKB-UniPathway"/>
</dbReference>
<feature type="active site" description="Proton donor" evidence="13">
    <location>
        <position position="56"/>
    </location>
</feature>
<evidence type="ECO:0000256" key="2">
    <source>
        <dbReference type="ARBA" id="ARBA00004882"/>
    </source>
</evidence>
<keyword evidence="6 12" id="KW-0686">Riboflavin biosynthesis</keyword>
<dbReference type="SUPFAM" id="SSF53597">
    <property type="entry name" value="Dihydrofolate reductase-like"/>
    <property type="match status" value="1"/>
</dbReference>
<comment type="pathway">
    <text evidence="3 12">Cofactor biosynthesis; riboflavin biosynthesis; 5-amino-6-(D-ribitylamino)uracil from GTP: step 3/4.</text>
</comment>
<feature type="binding site" evidence="15">
    <location>
        <position position="88"/>
    </location>
    <ligand>
        <name>Zn(2+)</name>
        <dbReference type="ChEBI" id="CHEBI:29105"/>
        <note>catalytic</note>
    </ligand>
</feature>
<feature type="binding site" evidence="15">
    <location>
        <position position="79"/>
    </location>
    <ligand>
        <name>Zn(2+)</name>
        <dbReference type="ChEBI" id="CHEBI:29105"/>
        <note>catalytic</note>
    </ligand>
</feature>
<keyword evidence="8 12" id="KW-0862">Zinc</keyword>
<keyword evidence="11" id="KW-0511">Multifunctional enzyme</keyword>
<feature type="binding site" evidence="14">
    <location>
        <position position="227"/>
    </location>
    <ligand>
        <name>NADP(+)</name>
        <dbReference type="ChEBI" id="CHEBI:58349"/>
    </ligand>
</feature>
<dbReference type="InterPro" id="IPR024072">
    <property type="entry name" value="DHFR-like_dom_sf"/>
</dbReference>
<dbReference type="InterPro" id="IPR002125">
    <property type="entry name" value="CMP_dCMP_dom"/>
</dbReference>
<dbReference type="PANTHER" id="PTHR38011:SF7">
    <property type="entry name" value="2,5-DIAMINO-6-RIBOSYLAMINO-4(3H)-PYRIMIDINONE 5'-PHOSPHATE REDUCTASE"/>
    <property type="match status" value="1"/>
</dbReference>
<dbReference type="InterPro" id="IPR050765">
    <property type="entry name" value="Riboflavin_Biosynth_HTPR"/>
</dbReference>
<comment type="catalytic activity">
    <reaction evidence="12">
        <text>5-amino-6-(5-phospho-D-ribitylamino)uracil + NADP(+) = 5-amino-6-(5-phospho-D-ribosylamino)uracil + NADPH + H(+)</text>
        <dbReference type="Rhea" id="RHEA:17845"/>
        <dbReference type="ChEBI" id="CHEBI:15378"/>
        <dbReference type="ChEBI" id="CHEBI:57783"/>
        <dbReference type="ChEBI" id="CHEBI:58349"/>
        <dbReference type="ChEBI" id="CHEBI:58421"/>
        <dbReference type="ChEBI" id="CHEBI:58453"/>
        <dbReference type="EC" id="1.1.1.193"/>
    </reaction>
</comment>
<dbReference type="InterPro" id="IPR011549">
    <property type="entry name" value="RibD_C"/>
</dbReference>
<evidence type="ECO:0000256" key="14">
    <source>
        <dbReference type="PIRSR" id="PIRSR006769-2"/>
    </source>
</evidence>
<gene>
    <name evidence="17" type="ORF">C7476_103209</name>
</gene>
<feature type="binding site" evidence="14">
    <location>
        <position position="204"/>
    </location>
    <ligand>
        <name>NADP(+)</name>
        <dbReference type="ChEBI" id="CHEBI:58349"/>
    </ligand>
</feature>
<comment type="catalytic activity">
    <reaction evidence="12">
        <text>2,5-diamino-6-hydroxy-4-(5-phosphoribosylamino)-pyrimidine + H2O + H(+) = 5-amino-6-(5-phospho-D-ribosylamino)uracil + NH4(+)</text>
        <dbReference type="Rhea" id="RHEA:21868"/>
        <dbReference type="ChEBI" id="CHEBI:15377"/>
        <dbReference type="ChEBI" id="CHEBI:15378"/>
        <dbReference type="ChEBI" id="CHEBI:28938"/>
        <dbReference type="ChEBI" id="CHEBI:58453"/>
        <dbReference type="ChEBI" id="CHEBI:58614"/>
        <dbReference type="EC" id="3.5.4.26"/>
    </reaction>
</comment>
<dbReference type="PROSITE" id="PS00903">
    <property type="entry name" value="CYT_DCMP_DEAMINASES_1"/>
    <property type="match status" value="1"/>
</dbReference>
<feature type="binding site" evidence="14">
    <location>
        <position position="200"/>
    </location>
    <ligand>
        <name>NADP(+)</name>
        <dbReference type="ChEBI" id="CHEBI:58349"/>
    </ligand>
</feature>
<dbReference type="InterPro" id="IPR004794">
    <property type="entry name" value="Eubact_RibD"/>
</dbReference>
<dbReference type="Gene3D" id="3.40.140.10">
    <property type="entry name" value="Cytidine Deaminase, domain 2"/>
    <property type="match status" value="1"/>
</dbReference>
<organism evidence="17 18">
    <name type="scientific">Phyllobacterium bourgognense</name>
    <dbReference type="NCBI Taxonomy" id="314236"/>
    <lineage>
        <taxon>Bacteria</taxon>
        <taxon>Pseudomonadati</taxon>
        <taxon>Pseudomonadota</taxon>
        <taxon>Alphaproteobacteria</taxon>
        <taxon>Hyphomicrobiales</taxon>
        <taxon>Phyllobacteriaceae</taxon>
        <taxon>Phyllobacterium</taxon>
    </lineage>
</organism>
<evidence type="ECO:0000256" key="3">
    <source>
        <dbReference type="ARBA" id="ARBA00004910"/>
    </source>
</evidence>
<evidence type="ECO:0000256" key="15">
    <source>
        <dbReference type="PIRSR" id="PIRSR006769-3"/>
    </source>
</evidence>
<keyword evidence="18" id="KW-1185">Reference proteome</keyword>
<evidence type="ECO:0000256" key="12">
    <source>
        <dbReference type="PIRNR" id="PIRNR006769"/>
    </source>
</evidence>
<comment type="similarity">
    <text evidence="4 12">In the N-terminal section; belongs to the cytidine and deoxycytidylate deaminase family.</text>
</comment>
<evidence type="ECO:0000259" key="16">
    <source>
        <dbReference type="PROSITE" id="PS51747"/>
    </source>
</evidence>
<dbReference type="InterPro" id="IPR002734">
    <property type="entry name" value="RibDG_C"/>
</dbReference>
<dbReference type="Gene3D" id="3.40.430.10">
    <property type="entry name" value="Dihydrofolate Reductase, subunit A"/>
    <property type="match status" value="1"/>
</dbReference>
<feature type="binding site" evidence="14">
    <location>
        <begin position="301"/>
        <end position="307"/>
    </location>
    <ligand>
        <name>NADP(+)</name>
        <dbReference type="ChEBI" id="CHEBI:58349"/>
    </ligand>
</feature>
<dbReference type="UniPathway" id="UPA00275">
    <property type="reaction ID" value="UER00401"/>
</dbReference>
<evidence type="ECO:0000256" key="6">
    <source>
        <dbReference type="ARBA" id="ARBA00022619"/>
    </source>
</evidence>
<dbReference type="Proteomes" id="UP000253324">
    <property type="component" value="Unassembled WGS sequence"/>
</dbReference>
<dbReference type="GO" id="GO:0050661">
    <property type="term" value="F:NADP binding"/>
    <property type="evidence" value="ECO:0007669"/>
    <property type="project" value="InterPro"/>
</dbReference>
<dbReference type="Pfam" id="PF00383">
    <property type="entry name" value="dCMP_cyt_deam_1"/>
    <property type="match status" value="1"/>
</dbReference>
<feature type="binding site" evidence="15">
    <location>
        <position position="54"/>
    </location>
    <ligand>
        <name>Zn(2+)</name>
        <dbReference type="ChEBI" id="CHEBI:29105"/>
        <note>catalytic</note>
    </ligand>
</feature>
<dbReference type="NCBIfam" id="TIGR00227">
    <property type="entry name" value="ribD_Cterm"/>
    <property type="match status" value="1"/>
</dbReference>
<dbReference type="GO" id="GO:0008270">
    <property type="term" value="F:zinc ion binding"/>
    <property type="evidence" value="ECO:0007669"/>
    <property type="project" value="InterPro"/>
</dbReference>
<feature type="binding site" evidence="14">
    <location>
        <position position="208"/>
    </location>
    <ligand>
        <name>substrate</name>
    </ligand>
</feature>
<evidence type="ECO:0000256" key="7">
    <source>
        <dbReference type="ARBA" id="ARBA00022723"/>
    </source>
</evidence>
<dbReference type="Pfam" id="PF01872">
    <property type="entry name" value="RibD_C"/>
    <property type="match status" value="1"/>
</dbReference>
<comment type="cofactor">
    <cofactor evidence="12 15">
        <name>Zn(2+)</name>
        <dbReference type="ChEBI" id="CHEBI:29105"/>
    </cofactor>
    <text evidence="12 15">Binds 1 zinc ion.</text>
</comment>
<dbReference type="OrthoDB" id="9800865at2"/>
<evidence type="ECO:0000256" key="13">
    <source>
        <dbReference type="PIRSR" id="PIRSR006769-1"/>
    </source>
</evidence>
<evidence type="ECO:0000256" key="1">
    <source>
        <dbReference type="ARBA" id="ARBA00002151"/>
    </source>
</evidence>
<dbReference type="GO" id="GO:0008835">
    <property type="term" value="F:diaminohydroxyphosphoribosylaminopyrimidine deaminase activity"/>
    <property type="evidence" value="ECO:0007669"/>
    <property type="project" value="UniProtKB-EC"/>
</dbReference>